<dbReference type="Gene3D" id="1.20.5.420">
    <property type="entry name" value="Immunoglobulin FC, subunit C"/>
    <property type="match status" value="1"/>
</dbReference>
<evidence type="ECO:0000256" key="8">
    <source>
        <dbReference type="ARBA" id="ARBA00023136"/>
    </source>
</evidence>
<evidence type="ECO:0000256" key="4">
    <source>
        <dbReference type="ARBA" id="ARBA00022448"/>
    </source>
</evidence>
<dbReference type="Pfam" id="PF04652">
    <property type="entry name" value="Vta1"/>
    <property type="match status" value="1"/>
</dbReference>
<protein>
    <recommendedName>
        <fullName evidence="14">DUF605-domain-containing protein</fullName>
    </recommendedName>
</protein>
<proteinExistence type="inferred from homology"/>
<feature type="region of interest" description="Disordered" evidence="9">
    <location>
        <begin position="160"/>
        <end position="389"/>
    </location>
</feature>
<evidence type="ECO:0000259" key="11">
    <source>
        <dbReference type="Pfam" id="PF18097"/>
    </source>
</evidence>
<evidence type="ECO:0000313" key="12">
    <source>
        <dbReference type="EMBL" id="USP77214.1"/>
    </source>
</evidence>
<sequence>MASVTPAKLKKLQLAEPAKRAAQLERIKPIITYWLRFYMVQKIIAGGLHSADQECTAYTTDLMEKLEQAKAEHPTEDALVDDTVASAYCEQFALQTLGKAEREMAENRVNGQTVDTLRAASTFLEMMSIWKNNDPEIAAKTKYAKYHALRILKAIKAGEDPNATNPVQEQPDQPLALDPQDPEVQRINQGAPPQSPYQPYVESAPDTSVQPSPNFSAPPVSPPPPNFPSAPTGYTQSSHNDVSPISQPAQSRQGSITSIGGGYFPRTDPPTFTGESAAPGLPTAPMDADPLTSSLPTSPQAPQAPEPSDPASFYQNPTSPPAAPSVQQPRPPQNPYQPTPQNQYTSPSPQPPQQHTPAPHQNPYVQTTPQPPQPPQQYSNGPFKNDEDSIMLAQKHAKWAISALNFEDADTAVKELRIALRALGA</sequence>
<dbReference type="InterPro" id="IPR023175">
    <property type="entry name" value="Vta1/CALS_N_sf"/>
</dbReference>
<evidence type="ECO:0008006" key="14">
    <source>
        <dbReference type="Google" id="ProtNLM"/>
    </source>
</evidence>
<dbReference type="Proteomes" id="UP001056012">
    <property type="component" value="Chromosome 3"/>
</dbReference>
<evidence type="ECO:0000256" key="9">
    <source>
        <dbReference type="SAM" id="MobiDB-lite"/>
    </source>
</evidence>
<dbReference type="PANTHER" id="PTHR46009:SF1">
    <property type="entry name" value="VACUOLAR PROTEIN SORTING-ASSOCIATED PROTEIN VTA1 HOMOLOG"/>
    <property type="match status" value="1"/>
</dbReference>
<keyword evidence="4" id="KW-0813">Transport</keyword>
<feature type="compositionally biased region" description="Pro residues" evidence="9">
    <location>
        <begin position="219"/>
        <end position="228"/>
    </location>
</feature>
<evidence type="ECO:0000256" key="7">
    <source>
        <dbReference type="ARBA" id="ARBA00022927"/>
    </source>
</evidence>
<dbReference type="OrthoDB" id="391137at2759"/>
<feature type="domain" description="Vta1/callose synthase N-terminal" evidence="10">
    <location>
        <begin position="18"/>
        <end position="156"/>
    </location>
</feature>
<comment type="similarity">
    <text evidence="3">Belongs to the VTA1 family.</text>
</comment>
<reference evidence="12" key="1">
    <citation type="submission" date="2021-12" db="EMBL/GenBank/DDBJ databases">
        <title>Curvularia clavata genome.</title>
        <authorList>
            <person name="Cao Y."/>
        </authorList>
    </citation>
    <scope>NUCLEOTIDE SEQUENCE</scope>
    <source>
        <strain evidence="12">Yc1106</strain>
    </source>
</reference>
<name>A0A9Q9DSY1_CURCL</name>
<evidence type="ECO:0000256" key="2">
    <source>
        <dbReference type="ARBA" id="ARBA00004496"/>
    </source>
</evidence>
<evidence type="ECO:0000256" key="3">
    <source>
        <dbReference type="ARBA" id="ARBA00007895"/>
    </source>
</evidence>
<dbReference type="VEuPathDB" id="FungiDB:yc1106_04488"/>
<feature type="domain" description="Vta1 C-terminal" evidence="11">
    <location>
        <begin position="387"/>
        <end position="423"/>
    </location>
</feature>
<keyword evidence="6" id="KW-0967">Endosome</keyword>
<feature type="compositionally biased region" description="Polar residues" evidence="9">
    <location>
        <begin position="291"/>
        <end position="301"/>
    </location>
</feature>
<organism evidence="12 13">
    <name type="scientific">Curvularia clavata</name>
    <dbReference type="NCBI Taxonomy" id="95742"/>
    <lineage>
        <taxon>Eukaryota</taxon>
        <taxon>Fungi</taxon>
        <taxon>Dikarya</taxon>
        <taxon>Ascomycota</taxon>
        <taxon>Pezizomycotina</taxon>
        <taxon>Dothideomycetes</taxon>
        <taxon>Pleosporomycetidae</taxon>
        <taxon>Pleosporales</taxon>
        <taxon>Pleosporineae</taxon>
        <taxon>Pleosporaceae</taxon>
        <taxon>Curvularia</taxon>
    </lineage>
</organism>
<dbReference type="GO" id="GO:0010008">
    <property type="term" value="C:endosome membrane"/>
    <property type="evidence" value="ECO:0007669"/>
    <property type="project" value="UniProtKB-SubCell"/>
</dbReference>
<dbReference type="InterPro" id="IPR041212">
    <property type="entry name" value="Vta1_C"/>
</dbReference>
<feature type="compositionally biased region" description="Pro residues" evidence="9">
    <location>
        <begin position="318"/>
        <end position="338"/>
    </location>
</feature>
<evidence type="ECO:0000256" key="5">
    <source>
        <dbReference type="ARBA" id="ARBA00022490"/>
    </source>
</evidence>
<dbReference type="Pfam" id="PF18097">
    <property type="entry name" value="Vta1_C"/>
    <property type="match status" value="1"/>
</dbReference>
<feature type="compositionally biased region" description="Low complexity" evidence="9">
    <location>
        <begin position="168"/>
        <end position="179"/>
    </location>
</feature>
<dbReference type="GO" id="GO:0032511">
    <property type="term" value="P:late endosome to vacuole transport via multivesicular body sorting pathway"/>
    <property type="evidence" value="ECO:0007669"/>
    <property type="project" value="InterPro"/>
</dbReference>
<dbReference type="GO" id="GO:0015031">
    <property type="term" value="P:protein transport"/>
    <property type="evidence" value="ECO:0007669"/>
    <property type="project" value="UniProtKB-KW"/>
</dbReference>
<evidence type="ECO:0000259" key="10">
    <source>
        <dbReference type="Pfam" id="PF04652"/>
    </source>
</evidence>
<gene>
    <name evidence="12" type="ORF">yc1106_04488</name>
</gene>
<dbReference type="InterPro" id="IPR039431">
    <property type="entry name" value="Vta1/CALS_N"/>
</dbReference>
<feature type="compositionally biased region" description="Low complexity" evidence="9">
    <location>
        <begin position="355"/>
        <end position="368"/>
    </location>
</feature>
<dbReference type="InterPro" id="IPR044538">
    <property type="entry name" value="Vta1-like"/>
</dbReference>
<accession>A0A9Q9DSY1</accession>
<dbReference type="Gene3D" id="1.25.40.270">
    <property type="entry name" value="Vacuolar protein sorting-associated protein vta1"/>
    <property type="match status" value="1"/>
</dbReference>
<evidence type="ECO:0000256" key="1">
    <source>
        <dbReference type="ARBA" id="ARBA00004481"/>
    </source>
</evidence>
<keyword evidence="8" id="KW-0472">Membrane</keyword>
<evidence type="ECO:0000313" key="13">
    <source>
        <dbReference type="Proteomes" id="UP001056012"/>
    </source>
</evidence>
<dbReference type="GO" id="GO:0005771">
    <property type="term" value="C:multivesicular body"/>
    <property type="evidence" value="ECO:0007669"/>
    <property type="project" value="TreeGrafter"/>
</dbReference>
<keyword evidence="5" id="KW-0963">Cytoplasm</keyword>
<dbReference type="PANTHER" id="PTHR46009">
    <property type="entry name" value="VACUOLAR PROTEIN SORTING-ASSOCIATED PROTEIN VTA1 HOMOLOG"/>
    <property type="match status" value="1"/>
</dbReference>
<keyword evidence="7" id="KW-0653">Protein transport</keyword>
<dbReference type="EMBL" id="CP089276">
    <property type="protein sequence ID" value="USP77214.1"/>
    <property type="molecule type" value="Genomic_DNA"/>
</dbReference>
<dbReference type="AlphaFoldDB" id="A0A9Q9DSY1"/>
<evidence type="ECO:0000256" key="6">
    <source>
        <dbReference type="ARBA" id="ARBA00022753"/>
    </source>
</evidence>
<comment type="subcellular location">
    <subcellularLocation>
        <location evidence="2">Cytoplasm</location>
    </subcellularLocation>
    <subcellularLocation>
        <location evidence="1">Endosome membrane</location>
        <topology evidence="1">Peripheral membrane protein</topology>
    </subcellularLocation>
</comment>
<feature type="compositionally biased region" description="Polar residues" evidence="9">
    <location>
        <begin position="232"/>
        <end position="258"/>
    </location>
</feature>
<keyword evidence="13" id="KW-1185">Reference proteome</keyword>